<feature type="transmembrane region" description="Helical" evidence="3">
    <location>
        <begin position="286"/>
        <end position="310"/>
    </location>
</feature>
<evidence type="ECO:0000313" key="4">
    <source>
        <dbReference type="EMBL" id="CCH59788.1"/>
    </source>
</evidence>
<feature type="compositionally biased region" description="Polar residues" evidence="2">
    <location>
        <begin position="411"/>
        <end position="447"/>
    </location>
</feature>
<dbReference type="InterPro" id="IPR036291">
    <property type="entry name" value="NAD(P)-bd_dom_sf"/>
</dbReference>
<keyword evidence="3" id="KW-0472">Membrane</keyword>
<dbReference type="PANTHER" id="PTHR43157">
    <property type="entry name" value="PHOSPHATIDYLINOSITOL-GLYCAN BIOSYNTHESIS CLASS F PROTEIN-RELATED"/>
    <property type="match status" value="1"/>
</dbReference>
<feature type="compositionally biased region" description="Low complexity" evidence="2">
    <location>
        <begin position="457"/>
        <end position="466"/>
    </location>
</feature>
<evidence type="ECO:0000256" key="3">
    <source>
        <dbReference type="SAM" id="Phobius"/>
    </source>
</evidence>
<dbReference type="InParanoid" id="I2H086"/>
<dbReference type="AlphaFoldDB" id="I2H086"/>
<protein>
    <recommendedName>
        <fullName evidence="6">Ketoreductase (KR) domain-containing protein</fullName>
    </recommendedName>
</protein>
<dbReference type="Gene3D" id="3.40.50.720">
    <property type="entry name" value="NAD(P)-binding Rossmann-like Domain"/>
    <property type="match status" value="1"/>
</dbReference>
<keyword evidence="3" id="KW-1133">Transmembrane helix</keyword>
<evidence type="ECO:0000256" key="2">
    <source>
        <dbReference type="SAM" id="MobiDB-lite"/>
    </source>
</evidence>
<reference evidence="4 5" key="1">
    <citation type="journal article" date="2011" name="Proc. Natl. Acad. Sci. U.S.A.">
        <title>Evolutionary erosion of yeast sex chromosomes by mating-type switching accidents.</title>
        <authorList>
            <person name="Gordon J.L."/>
            <person name="Armisen D."/>
            <person name="Proux-Wera E."/>
            <person name="Oheigeartaigh S.S."/>
            <person name="Byrne K.P."/>
            <person name="Wolfe K.H."/>
        </authorList>
    </citation>
    <scope>NUCLEOTIDE SEQUENCE [LARGE SCALE GENOMIC DNA]</scope>
    <source>
        <strain evidence="5">ATCC 34711 / CBS 6284 / DSM 70876 / NBRC 10599 / NRRL Y-10934 / UCD 77-7</strain>
    </source>
</reference>
<evidence type="ECO:0008006" key="6">
    <source>
        <dbReference type="Google" id="ProtNLM"/>
    </source>
</evidence>
<gene>
    <name evidence="4" type="primary">TBLA0B09720</name>
    <name evidence="4" type="ORF">TBLA_0B09720</name>
</gene>
<dbReference type="RefSeq" id="XP_004179307.1">
    <property type="nucleotide sequence ID" value="XM_004179259.1"/>
</dbReference>
<keyword evidence="5" id="KW-1185">Reference proteome</keyword>
<dbReference type="PANTHER" id="PTHR43157:SF31">
    <property type="entry name" value="PHOSPHATIDYLINOSITOL-GLYCAN BIOSYNTHESIS CLASS F PROTEIN"/>
    <property type="match status" value="1"/>
</dbReference>
<keyword evidence="1" id="KW-0560">Oxidoreductase</keyword>
<dbReference type="STRING" id="1071380.I2H086"/>
<dbReference type="EMBL" id="HE806317">
    <property type="protein sequence ID" value="CCH59788.1"/>
    <property type="molecule type" value="Genomic_DNA"/>
</dbReference>
<dbReference type="eggNOG" id="KOG1208">
    <property type="taxonomic scope" value="Eukaryota"/>
</dbReference>
<name>I2H086_HENB6</name>
<dbReference type="OMA" id="NIEDPLW"/>
<feature type="compositionally biased region" description="Basic and acidic residues" evidence="2">
    <location>
        <begin position="398"/>
        <end position="410"/>
    </location>
</feature>
<proteinExistence type="predicted"/>
<keyword evidence="3" id="KW-0812">Transmembrane</keyword>
<evidence type="ECO:0000256" key="1">
    <source>
        <dbReference type="ARBA" id="ARBA00023002"/>
    </source>
</evidence>
<dbReference type="HOGENOM" id="CLU_010194_44_1_1"/>
<dbReference type="OrthoDB" id="191979at2759"/>
<dbReference type="Proteomes" id="UP000002866">
    <property type="component" value="Chromosome 2"/>
</dbReference>
<sequence>MPLNFLGAVLTEGTSIVPYWKQVKTITPYVLGASAIKYWASGGANKWERNLHGKVYIVTGSTSQGMGTSAILDLARRGAQLILLTRNLDEWTIDWCNDIREQSGNELIYLEECDLSDLLDVRNFATTWLNNSPPRRLDGILVMSGEMEPCLFSKRKSSIDGLELQIATNFAGVFHLLDLMKPSFKAQPPDRDVRIIVTTCLWQSMGRIDVEDPLWQNRKFDGSLKYFATSKLQLSLCMLELQRRLMRSINEEKKGKDTNTLSEHGANVSVTLVQPGIMRSNSLRRIISNGSIILLIFLYCIILYPLLWLFTKSGRRGAENIIYAVMTPELEPVNRTDLEKVKYIVDCEESKLIRKEFQDEELQKHLYDKTASDILELEKAMAKKRPMKKKANYTDNSMKVDKDKVSKERASNTGSSKNSTNIKKTNVSTKGKNQINESNLSQNSSSVRKPKKRLNRRLLINSLTLN</sequence>
<accession>I2H086</accession>
<dbReference type="SUPFAM" id="SSF51735">
    <property type="entry name" value="NAD(P)-binding Rossmann-fold domains"/>
    <property type="match status" value="1"/>
</dbReference>
<feature type="region of interest" description="Disordered" evidence="2">
    <location>
        <begin position="385"/>
        <end position="466"/>
    </location>
</feature>
<dbReference type="KEGG" id="tbl:TBLA_0B09720"/>
<dbReference type="GO" id="GO:0016491">
    <property type="term" value="F:oxidoreductase activity"/>
    <property type="evidence" value="ECO:0007669"/>
    <property type="project" value="UniProtKB-KW"/>
</dbReference>
<dbReference type="Pfam" id="PF00106">
    <property type="entry name" value="adh_short"/>
    <property type="match status" value="1"/>
</dbReference>
<dbReference type="GeneID" id="14494526"/>
<dbReference type="FunCoup" id="I2H086">
    <property type="interactions" value="100"/>
</dbReference>
<evidence type="ECO:0000313" key="5">
    <source>
        <dbReference type="Proteomes" id="UP000002866"/>
    </source>
</evidence>
<dbReference type="InterPro" id="IPR002347">
    <property type="entry name" value="SDR_fam"/>
</dbReference>
<organism evidence="4 5">
    <name type="scientific">Henningerozyma blattae (strain ATCC 34711 / CBS 6284 / DSM 70876 / NBRC 10599 / NRRL Y-10934 / UCD 77-7)</name>
    <name type="common">Yeast</name>
    <name type="synonym">Tetrapisispora blattae</name>
    <dbReference type="NCBI Taxonomy" id="1071380"/>
    <lineage>
        <taxon>Eukaryota</taxon>
        <taxon>Fungi</taxon>
        <taxon>Dikarya</taxon>
        <taxon>Ascomycota</taxon>
        <taxon>Saccharomycotina</taxon>
        <taxon>Saccharomycetes</taxon>
        <taxon>Saccharomycetales</taxon>
        <taxon>Saccharomycetaceae</taxon>
        <taxon>Henningerozyma</taxon>
    </lineage>
</organism>